<dbReference type="AlphaFoldDB" id="A0A7S4DCM3"/>
<keyword evidence="4 7" id="KW-0418">Kinase</keyword>
<dbReference type="Gene3D" id="3.30.590.10">
    <property type="entry name" value="Glutamine synthetase/guanido kinase, catalytic domain"/>
    <property type="match status" value="1"/>
</dbReference>
<dbReference type="PANTHER" id="PTHR11547">
    <property type="entry name" value="ARGININE OR CREATINE KINASE"/>
    <property type="match status" value="1"/>
</dbReference>
<evidence type="ECO:0000256" key="3">
    <source>
        <dbReference type="ARBA" id="ARBA00022741"/>
    </source>
</evidence>
<evidence type="ECO:0000256" key="1">
    <source>
        <dbReference type="ARBA" id="ARBA00006798"/>
    </source>
</evidence>
<dbReference type="InterPro" id="IPR022415">
    <property type="entry name" value="ATP-guanido_PTrfase_AS"/>
</dbReference>
<comment type="similarity">
    <text evidence="1 6 8">Belongs to the ATP:guanido phosphotransferase family.</text>
</comment>
<dbReference type="GO" id="GO:0005524">
    <property type="term" value="F:ATP binding"/>
    <property type="evidence" value="ECO:0007669"/>
    <property type="project" value="UniProtKB-UniRule"/>
</dbReference>
<dbReference type="PANTHER" id="PTHR11547:SF64">
    <property type="entry name" value="CHROMOSOME UNDETERMINED SCAFFOLD_51, WHOLE GENOME SHOTGUN SEQUENCE"/>
    <property type="match status" value="1"/>
</dbReference>
<keyword evidence="3 7" id="KW-0547">Nucleotide-binding</keyword>
<evidence type="ECO:0000259" key="10">
    <source>
        <dbReference type="PROSITE" id="PS51509"/>
    </source>
</evidence>
<dbReference type="GO" id="GO:0046314">
    <property type="term" value="P:phosphocreatine biosynthetic process"/>
    <property type="evidence" value="ECO:0007669"/>
    <property type="project" value="InterPro"/>
</dbReference>
<dbReference type="InterPro" id="IPR000749">
    <property type="entry name" value="ATP-guanido_PTrfase"/>
</dbReference>
<keyword evidence="2 7" id="KW-0808">Transferase</keyword>
<dbReference type="InterPro" id="IPR022414">
    <property type="entry name" value="ATP-guanido_PTrfase_cat"/>
</dbReference>
<dbReference type="InterPro" id="IPR022413">
    <property type="entry name" value="ATP-guanido_PTrfase_N"/>
</dbReference>
<feature type="domain" description="Phosphagen kinase C-terminal" evidence="11">
    <location>
        <begin position="189"/>
        <end position="440"/>
    </location>
</feature>
<evidence type="ECO:0000256" key="7">
    <source>
        <dbReference type="PROSITE-ProRule" id="PRU00843"/>
    </source>
</evidence>
<proteinExistence type="inferred from homology"/>
<feature type="binding site" evidence="7">
    <location>
        <begin position="392"/>
        <end position="397"/>
    </location>
    <ligand>
        <name>ATP</name>
        <dbReference type="ChEBI" id="CHEBI:30616"/>
    </ligand>
</feature>
<feature type="region of interest" description="Disordered" evidence="9">
    <location>
        <begin position="441"/>
        <end position="460"/>
    </location>
</feature>
<dbReference type="GO" id="GO:0004111">
    <property type="term" value="F:creatine kinase activity"/>
    <property type="evidence" value="ECO:0007669"/>
    <property type="project" value="InterPro"/>
</dbReference>
<dbReference type="FunFam" id="3.30.590.10:FF:000006">
    <property type="entry name" value="Arginine kinase 1"/>
    <property type="match status" value="1"/>
</dbReference>
<evidence type="ECO:0008006" key="13">
    <source>
        <dbReference type="Google" id="ProtNLM"/>
    </source>
</evidence>
<feature type="binding site" evidence="7">
    <location>
        <position position="262"/>
    </location>
    <ligand>
        <name>ATP</name>
        <dbReference type="ChEBI" id="CHEBI:30616"/>
    </ligand>
</feature>
<dbReference type="EMBL" id="HBIU01044916">
    <property type="protein sequence ID" value="CAE0641368.1"/>
    <property type="molecule type" value="Transcribed_RNA"/>
</dbReference>
<accession>A0A7S4DCM3</accession>
<feature type="compositionally biased region" description="Basic and acidic residues" evidence="9">
    <location>
        <begin position="448"/>
        <end position="460"/>
    </location>
</feature>
<evidence type="ECO:0000256" key="8">
    <source>
        <dbReference type="RuleBase" id="RU000505"/>
    </source>
</evidence>
<dbReference type="CDD" id="cd07931">
    <property type="entry name" value="eukaryotic_phosphagen_kinases"/>
    <property type="match status" value="1"/>
</dbReference>
<evidence type="ECO:0000313" key="12">
    <source>
        <dbReference type="EMBL" id="CAE0641368.1"/>
    </source>
</evidence>
<keyword evidence="5 7" id="KW-0067">ATP-binding</keyword>
<dbReference type="Pfam" id="PF02807">
    <property type="entry name" value="ATP-gua_PtransN"/>
    <property type="match status" value="1"/>
</dbReference>
<organism evidence="12">
    <name type="scientific">Heterosigma akashiwo</name>
    <name type="common">Chromophytic alga</name>
    <name type="synonym">Heterosigma carterae</name>
    <dbReference type="NCBI Taxonomy" id="2829"/>
    <lineage>
        <taxon>Eukaryota</taxon>
        <taxon>Sar</taxon>
        <taxon>Stramenopiles</taxon>
        <taxon>Ochrophyta</taxon>
        <taxon>Raphidophyceae</taxon>
        <taxon>Chattonellales</taxon>
        <taxon>Chattonellaceae</taxon>
        <taxon>Heterosigma</taxon>
    </lineage>
</organism>
<dbReference type="SUPFAM" id="SSF55931">
    <property type="entry name" value="Glutamine synthetase/guanido kinase"/>
    <property type="match status" value="1"/>
</dbReference>
<dbReference type="PROSITE" id="PS00112">
    <property type="entry name" value="PHOSPHAGEN_KINASE"/>
    <property type="match status" value="1"/>
</dbReference>
<dbReference type="Pfam" id="PF00217">
    <property type="entry name" value="ATP-gua_Ptrans"/>
    <property type="match status" value="1"/>
</dbReference>
<feature type="binding site" evidence="7">
    <location>
        <position position="308"/>
    </location>
    <ligand>
        <name>ATP</name>
        <dbReference type="ChEBI" id="CHEBI:30616"/>
    </ligand>
</feature>
<feature type="binding site" evidence="7">
    <location>
        <begin position="361"/>
        <end position="365"/>
    </location>
    <ligand>
        <name>ATP</name>
        <dbReference type="ChEBI" id="CHEBI:30616"/>
    </ligand>
</feature>
<protein>
    <recommendedName>
        <fullName evidence="13">Arginine kinase</fullName>
    </recommendedName>
</protein>
<feature type="binding site" evidence="7">
    <location>
        <begin position="192"/>
        <end position="196"/>
    </location>
    <ligand>
        <name>ATP</name>
        <dbReference type="ChEBI" id="CHEBI:30616"/>
    </ligand>
</feature>
<evidence type="ECO:0000256" key="5">
    <source>
        <dbReference type="ARBA" id="ARBA00022840"/>
    </source>
</evidence>
<evidence type="ECO:0000256" key="4">
    <source>
        <dbReference type="ARBA" id="ARBA00022777"/>
    </source>
</evidence>
<reference evidence="12" key="1">
    <citation type="submission" date="2021-01" db="EMBL/GenBank/DDBJ databases">
        <authorList>
            <person name="Corre E."/>
            <person name="Pelletier E."/>
            <person name="Niang G."/>
            <person name="Scheremetjew M."/>
            <person name="Finn R."/>
            <person name="Kale V."/>
            <person name="Holt S."/>
            <person name="Cochrane G."/>
            <person name="Meng A."/>
            <person name="Brown T."/>
            <person name="Cohen L."/>
        </authorList>
    </citation>
    <scope>NUCLEOTIDE SEQUENCE</scope>
    <source>
        <strain evidence="12">CCMP3107</strain>
    </source>
</reference>
<dbReference type="PROSITE" id="PS51510">
    <property type="entry name" value="PHOSPHAGEN_KINASE_C"/>
    <property type="match status" value="1"/>
</dbReference>
<evidence type="ECO:0000256" key="2">
    <source>
        <dbReference type="ARBA" id="ARBA00022679"/>
    </source>
</evidence>
<evidence type="ECO:0000256" key="9">
    <source>
        <dbReference type="SAM" id="MobiDB-lite"/>
    </source>
</evidence>
<dbReference type="InterPro" id="IPR014746">
    <property type="entry name" value="Gln_synth/guanido_kin_cat_dom"/>
</dbReference>
<sequence length="460" mass="49623">MNTLRIATASIASRTSARVALNSRLISTRAQASVKTPSAAKTLAGLFLLSGAAVLTAGQEKECSGGPTTFTKMSDAEMVKRILEIKTENPDNIMAACFDLNYYNSLPSQLQSKFLKCLASGTYNSDSSMGCYATMPDDYETFKPFFKAALEKYHKVDLSKTKHVNNWSLKGVAGLPASGVLDLADLGLPPLSMRVRTGRNLKQFPLPASMTKRDRVAMELAMGEVFSKLIADPAFGGRYVSITPGHPNFIDEAEYNKLVKAHIMFKDMSADPYLLTAGIAEDWPYGRGCYISEDKGFIIWVGEEDHLRIMCMQKGNILNKVFDRLKAAIDVVEELIPGGCAYSPDFGVVTSCPTNIGTGMRASVHIQLPNLTADGTDAKAKEIAKQFGLSVRGMGGEHTPIGADGTVDISPSARFCIKEAQIVTNLYNGLKSLKEAEDALSAGGVGEAKVEDVAVEESKK</sequence>
<gene>
    <name evidence="12" type="ORF">HAKA00212_LOCUS20196</name>
</gene>
<evidence type="ECO:0000256" key="6">
    <source>
        <dbReference type="PROSITE-ProRule" id="PRU00842"/>
    </source>
</evidence>
<feature type="domain" description="Phosphagen kinase N-terminal" evidence="10">
    <location>
        <begin position="71"/>
        <end position="155"/>
    </location>
</feature>
<dbReference type="PROSITE" id="PS51509">
    <property type="entry name" value="PHOSPHAGEN_KINASE_N"/>
    <property type="match status" value="1"/>
</dbReference>
<dbReference type="GO" id="GO:0005615">
    <property type="term" value="C:extracellular space"/>
    <property type="evidence" value="ECO:0007669"/>
    <property type="project" value="TreeGrafter"/>
</dbReference>
<dbReference type="Gene3D" id="1.10.135.10">
    <property type="entry name" value="ATP:guanido phosphotransferase, N-terminal domain"/>
    <property type="match status" value="1"/>
</dbReference>
<dbReference type="SUPFAM" id="SSF48034">
    <property type="entry name" value="Guanido kinase N-terminal domain"/>
    <property type="match status" value="1"/>
</dbReference>
<evidence type="ECO:0000259" key="11">
    <source>
        <dbReference type="PROSITE" id="PS51510"/>
    </source>
</evidence>
<name>A0A7S4DCM3_HETAK</name>
<dbReference type="InterPro" id="IPR036802">
    <property type="entry name" value="ATP-guanido_PTrfase_N_sf"/>
</dbReference>